<comment type="caution">
    <text evidence="1">The sequence shown here is derived from an EMBL/GenBank/DDBJ whole genome shotgun (WGS) entry which is preliminary data.</text>
</comment>
<proteinExistence type="predicted"/>
<sequence>MYFFWTFAKNLVKIDQQQHLQNVSAIDYDVAKSTAQSIVWTSKKICSQRVYEECQVAKISAELKHLLKTQYLLLRNDPTLFYIWNWEAIRTIALSDKMYMLKTMSPIKRGQ</sequence>
<reference evidence="1 2" key="1">
    <citation type="journal article" date="2020" name="ISME J.">
        <title>Comparative genomics reveals insights into cyanobacterial evolution and habitat adaptation.</title>
        <authorList>
            <person name="Chen M.Y."/>
            <person name="Teng W.K."/>
            <person name="Zhao L."/>
            <person name="Hu C.X."/>
            <person name="Zhou Y.K."/>
            <person name="Han B.P."/>
            <person name="Song L.R."/>
            <person name="Shu W.S."/>
        </authorList>
    </citation>
    <scope>NUCLEOTIDE SEQUENCE [LARGE SCALE GENOMIC DNA]</scope>
    <source>
        <strain evidence="1 2">FACHB-260</strain>
    </source>
</reference>
<name>A0ABR8CPW5_9NOST</name>
<accession>A0ABR8CPW5</accession>
<gene>
    <name evidence="1" type="ORF">H6G18_13950</name>
</gene>
<evidence type="ECO:0008006" key="3">
    <source>
        <dbReference type="Google" id="ProtNLM"/>
    </source>
</evidence>
<protein>
    <recommendedName>
        <fullName evidence="3">Transposase</fullName>
    </recommendedName>
</protein>
<organism evidence="1 2">
    <name type="scientific">Anabaena subtropica FACHB-260</name>
    <dbReference type="NCBI Taxonomy" id="2692884"/>
    <lineage>
        <taxon>Bacteria</taxon>
        <taxon>Bacillati</taxon>
        <taxon>Cyanobacteriota</taxon>
        <taxon>Cyanophyceae</taxon>
        <taxon>Nostocales</taxon>
        <taxon>Nostocaceae</taxon>
        <taxon>Anabaena</taxon>
    </lineage>
</organism>
<keyword evidence="2" id="KW-1185">Reference proteome</keyword>
<evidence type="ECO:0000313" key="2">
    <source>
        <dbReference type="Proteomes" id="UP000607281"/>
    </source>
</evidence>
<dbReference type="EMBL" id="JACJRF010000022">
    <property type="protein sequence ID" value="MBD2345241.1"/>
    <property type="molecule type" value="Genomic_DNA"/>
</dbReference>
<dbReference type="Proteomes" id="UP000607281">
    <property type="component" value="Unassembled WGS sequence"/>
</dbReference>
<evidence type="ECO:0000313" key="1">
    <source>
        <dbReference type="EMBL" id="MBD2345241.1"/>
    </source>
</evidence>
<dbReference type="RefSeq" id="WP_190407686.1">
    <property type="nucleotide sequence ID" value="NZ_JACJRF010000022.1"/>
</dbReference>